<feature type="region of interest" description="Disordered" evidence="9">
    <location>
        <begin position="238"/>
        <end position="309"/>
    </location>
</feature>
<evidence type="ECO:0000256" key="2">
    <source>
        <dbReference type="ARBA" id="ARBA00022475"/>
    </source>
</evidence>
<name>A0ABD0K2G1_9CAEN</name>
<accession>A0ABD0K2G1</accession>
<evidence type="ECO:0000313" key="13">
    <source>
        <dbReference type="Proteomes" id="UP001519460"/>
    </source>
</evidence>
<dbReference type="Proteomes" id="UP001519460">
    <property type="component" value="Unassembled WGS sequence"/>
</dbReference>
<dbReference type="EMBL" id="JACVVK020000268">
    <property type="protein sequence ID" value="KAK7481067.1"/>
    <property type="molecule type" value="Genomic_DNA"/>
</dbReference>
<comment type="subcellular location">
    <subcellularLocation>
        <location evidence="1">Cell membrane</location>
        <topology evidence="1">Multi-pass membrane protein</topology>
    </subcellularLocation>
</comment>
<dbReference type="InterPro" id="IPR017452">
    <property type="entry name" value="GPCR_Rhodpsn_7TM"/>
</dbReference>
<organism evidence="12 13">
    <name type="scientific">Batillaria attramentaria</name>
    <dbReference type="NCBI Taxonomy" id="370345"/>
    <lineage>
        <taxon>Eukaryota</taxon>
        <taxon>Metazoa</taxon>
        <taxon>Spiralia</taxon>
        <taxon>Lophotrochozoa</taxon>
        <taxon>Mollusca</taxon>
        <taxon>Gastropoda</taxon>
        <taxon>Caenogastropoda</taxon>
        <taxon>Sorbeoconcha</taxon>
        <taxon>Cerithioidea</taxon>
        <taxon>Batillariidae</taxon>
        <taxon>Batillaria</taxon>
    </lineage>
</organism>
<keyword evidence="13" id="KW-1185">Reference proteome</keyword>
<dbReference type="Pfam" id="PF00001">
    <property type="entry name" value="7tm_1"/>
    <property type="match status" value="2"/>
</dbReference>
<proteinExistence type="predicted"/>
<dbReference type="PANTHER" id="PTHR24248">
    <property type="entry name" value="ADRENERGIC RECEPTOR-RELATED G-PROTEIN COUPLED RECEPTOR"/>
    <property type="match status" value="1"/>
</dbReference>
<evidence type="ECO:0000256" key="9">
    <source>
        <dbReference type="SAM" id="MobiDB-lite"/>
    </source>
</evidence>
<feature type="region of interest" description="Disordered" evidence="9">
    <location>
        <begin position="366"/>
        <end position="444"/>
    </location>
</feature>
<evidence type="ECO:0000313" key="12">
    <source>
        <dbReference type="EMBL" id="KAK7481067.1"/>
    </source>
</evidence>
<dbReference type="Gene3D" id="1.20.1070.10">
    <property type="entry name" value="Rhodopsin 7-helix transmembrane proteins"/>
    <property type="match status" value="2"/>
</dbReference>
<evidence type="ECO:0000256" key="8">
    <source>
        <dbReference type="ARBA" id="ARBA00023224"/>
    </source>
</evidence>
<feature type="transmembrane region" description="Helical" evidence="10">
    <location>
        <begin position="44"/>
        <end position="68"/>
    </location>
</feature>
<keyword evidence="4 10" id="KW-1133">Transmembrane helix</keyword>
<dbReference type="GO" id="GO:0005886">
    <property type="term" value="C:plasma membrane"/>
    <property type="evidence" value="ECO:0007669"/>
    <property type="project" value="UniProtKB-SubCell"/>
</dbReference>
<protein>
    <recommendedName>
        <fullName evidence="11">G-protein coupled receptors family 1 profile domain-containing protein</fullName>
    </recommendedName>
</protein>
<evidence type="ECO:0000259" key="11">
    <source>
        <dbReference type="PROSITE" id="PS50262"/>
    </source>
</evidence>
<evidence type="ECO:0000256" key="4">
    <source>
        <dbReference type="ARBA" id="ARBA00022989"/>
    </source>
</evidence>
<feature type="transmembrane region" description="Helical" evidence="10">
    <location>
        <begin position="591"/>
        <end position="610"/>
    </location>
</feature>
<evidence type="ECO:0000256" key="5">
    <source>
        <dbReference type="ARBA" id="ARBA00023040"/>
    </source>
</evidence>
<keyword evidence="6 10" id="KW-0472">Membrane</keyword>
<dbReference type="InterPro" id="IPR000276">
    <property type="entry name" value="GPCR_Rhodpsn"/>
</dbReference>
<comment type="caution">
    <text evidence="12">The sequence shown here is derived from an EMBL/GenBank/DDBJ whole genome shotgun (WGS) entry which is preliminary data.</text>
</comment>
<feature type="transmembrane region" description="Helical" evidence="10">
    <location>
        <begin position="12"/>
        <end position="32"/>
    </location>
</feature>
<reference evidence="12 13" key="1">
    <citation type="journal article" date="2023" name="Sci. Data">
        <title>Genome assembly of the Korean intertidal mud-creeper Batillaria attramentaria.</title>
        <authorList>
            <person name="Patra A.K."/>
            <person name="Ho P.T."/>
            <person name="Jun S."/>
            <person name="Lee S.J."/>
            <person name="Kim Y."/>
            <person name="Won Y.J."/>
        </authorList>
    </citation>
    <scope>NUCLEOTIDE SEQUENCE [LARGE SCALE GENOMIC DNA]</scope>
    <source>
        <strain evidence="12">Wonlab-2016</strain>
    </source>
</reference>
<keyword evidence="3 10" id="KW-0812">Transmembrane</keyword>
<feature type="compositionally biased region" description="Low complexity" evidence="9">
    <location>
        <begin position="266"/>
        <end position="277"/>
    </location>
</feature>
<keyword evidence="7" id="KW-0675">Receptor</keyword>
<dbReference type="GO" id="GO:0004930">
    <property type="term" value="F:G protein-coupled receptor activity"/>
    <property type="evidence" value="ECO:0007669"/>
    <property type="project" value="UniProtKB-KW"/>
</dbReference>
<gene>
    <name evidence="12" type="ORF">BaRGS_00027703</name>
</gene>
<feature type="transmembrane region" description="Helical" evidence="10">
    <location>
        <begin position="553"/>
        <end position="571"/>
    </location>
</feature>
<dbReference type="SUPFAM" id="SSF81321">
    <property type="entry name" value="Family A G protein-coupled receptor-like"/>
    <property type="match status" value="1"/>
</dbReference>
<evidence type="ECO:0000256" key="10">
    <source>
        <dbReference type="SAM" id="Phobius"/>
    </source>
</evidence>
<feature type="transmembrane region" description="Helical" evidence="10">
    <location>
        <begin position="141"/>
        <end position="162"/>
    </location>
</feature>
<dbReference type="PANTHER" id="PTHR24248:SF120">
    <property type="entry name" value="G-PROTEIN COUPLED RECEPTORS FAMILY 1 PROFILE DOMAIN-CONTAINING PROTEIN"/>
    <property type="match status" value="1"/>
</dbReference>
<evidence type="ECO:0000256" key="3">
    <source>
        <dbReference type="ARBA" id="ARBA00022692"/>
    </source>
</evidence>
<evidence type="ECO:0000256" key="7">
    <source>
        <dbReference type="ARBA" id="ARBA00023170"/>
    </source>
</evidence>
<feature type="compositionally biased region" description="Polar residues" evidence="9">
    <location>
        <begin position="416"/>
        <end position="435"/>
    </location>
</feature>
<evidence type="ECO:0000256" key="1">
    <source>
        <dbReference type="ARBA" id="ARBA00004651"/>
    </source>
</evidence>
<feature type="non-terminal residue" evidence="12">
    <location>
        <position position="1"/>
    </location>
</feature>
<dbReference type="PROSITE" id="PS50262">
    <property type="entry name" value="G_PROTEIN_RECEP_F1_2"/>
    <property type="match status" value="1"/>
</dbReference>
<keyword evidence="2" id="KW-1003">Cell membrane</keyword>
<dbReference type="AlphaFoldDB" id="A0ABD0K2G1"/>
<evidence type="ECO:0000256" key="6">
    <source>
        <dbReference type="ARBA" id="ARBA00023136"/>
    </source>
</evidence>
<feature type="transmembrane region" description="Helical" evidence="10">
    <location>
        <begin position="89"/>
        <end position="111"/>
    </location>
</feature>
<feature type="domain" description="G-protein coupled receptors family 1 profile" evidence="11">
    <location>
        <begin position="1"/>
        <end position="608"/>
    </location>
</feature>
<feature type="compositionally biased region" description="Low complexity" evidence="9">
    <location>
        <begin position="367"/>
        <end position="378"/>
    </location>
</feature>
<keyword evidence="5" id="KW-0297">G-protein coupled receptor</keyword>
<dbReference type="PRINTS" id="PR00237">
    <property type="entry name" value="GPCRRHODOPSN"/>
</dbReference>
<feature type="compositionally biased region" description="Low complexity" evidence="9">
    <location>
        <begin position="400"/>
        <end position="415"/>
    </location>
</feature>
<sequence>RDHKLREVHNTYLVHLAVCDILISTITIPRRLLLSVLNVQWKAGNVICMVVDLTLIAMGPMLVLLIGVDRLALVKLGARYNSVETHNRAILKLLLCWSGAFLFYCPPIVVWDLARGYSIVEEGKCFPEYKDNLTFMVTSEVLSTFVPFTALSVINCMLCRAIRKRFEKMAHMFTSSPPPGATPAILLQHQKTVMNHYNFTIFDDSVSSTSVKDGGGCLWCQGKPKDIELPSDVYQNNTSLRPAEKTSPGGSVLRPSSKTAETVDVSSSSSTQSRSGSVNMTADSPASPLPYSETPWKQAGDPPDPPRRNVDSSMTFCSWMCCWKRNAVHVSAVNLPATAGASILRPTSPILRIGDEDRAQRDFRCVESGSGPESASESQHQSGSESDARRRLADSVSVQDTTPTASSPDTTDSPSQMLQGSTEGHQIDETASSCTKNKKRQRKVTFSTPVSELELLKDLEIARHMRLEEQGARGDVNVGLDAETRHNHLLWERETSDELEWDKDEIKKARHRFRFIDTKRPNLDAYHYYRRMRVQELRRQRQLQRLYKRQSRVERLLVVLVLALLVTWFPYSVTRIVEAVSKTPVNKPIGHIVLFLLWFKSCLNPFLYAYNSPRFQKNFAQLTAPLVRLCPCTSRLCPSNADTHYGKRFQVRSNTAPSVPTVKINSVSVQAKTQEKAEDRRWCSNVCLSGCFHENNRVYAAD</sequence>
<keyword evidence="8" id="KW-0807">Transducer</keyword>